<dbReference type="PANTHER" id="PTHR43143">
    <property type="entry name" value="METALLOPHOSPHOESTERASE, CALCINEURIN SUPERFAMILY"/>
    <property type="match status" value="1"/>
</dbReference>
<dbReference type="GO" id="GO:0016787">
    <property type="term" value="F:hydrolase activity"/>
    <property type="evidence" value="ECO:0007669"/>
    <property type="project" value="InterPro"/>
</dbReference>
<proteinExistence type="predicted"/>
<dbReference type="Pfam" id="PF00149">
    <property type="entry name" value="Metallophos"/>
    <property type="match status" value="1"/>
</dbReference>
<dbReference type="PANTHER" id="PTHR43143:SF1">
    <property type="entry name" value="SERINE_THREONINE-PROTEIN PHOSPHATASE CPPED1"/>
    <property type="match status" value="1"/>
</dbReference>
<dbReference type="AlphaFoldDB" id="A0AAU8FJA5"/>
<gene>
    <name evidence="2" type="ORF">ABV298_29855</name>
</gene>
<evidence type="ECO:0000259" key="1">
    <source>
        <dbReference type="Pfam" id="PF00149"/>
    </source>
</evidence>
<reference evidence="2" key="1">
    <citation type="submission" date="2024-06" db="EMBL/GenBank/DDBJ databases">
        <title>Sequencing and assembly of the genome of Dyadobacter sp. strain 676, a symbiont of Cyamopsis tetragonoloba.</title>
        <authorList>
            <person name="Guro P."/>
            <person name="Sazanova A."/>
            <person name="Kuznetsova I."/>
            <person name="Belimov A."/>
            <person name="Safronova V."/>
        </authorList>
    </citation>
    <scope>NUCLEOTIDE SEQUENCE</scope>
    <source>
        <strain evidence="2">676</strain>
    </source>
</reference>
<dbReference type="InterPro" id="IPR051918">
    <property type="entry name" value="STPP_CPPED1"/>
</dbReference>
<organism evidence="2">
    <name type="scientific">Dyadobacter sp. 676</name>
    <dbReference type="NCBI Taxonomy" id="3088362"/>
    <lineage>
        <taxon>Bacteria</taxon>
        <taxon>Pseudomonadati</taxon>
        <taxon>Bacteroidota</taxon>
        <taxon>Cytophagia</taxon>
        <taxon>Cytophagales</taxon>
        <taxon>Spirosomataceae</taxon>
        <taxon>Dyadobacter</taxon>
    </lineage>
</organism>
<sequence length="268" mass="30948">MKNVLRWATPALVLLFASCDNLFQYNPNEETLLEKEKNLTAKNIARITALPVSDTTRFILMGDSQRWYDECEDFVKSANQQKDISFVLHAGDISDFGLTQEFRWVNEIMLRLKYPYVTVIGNHDIVANGSATYRKMFGPLNYSFDFGHDRFIFINTNSREYAFDGSVPDISWLKAQLADNPEQRNTIVVAHVPPFDGDFDKNLEKPYSEALANDPTVKFTLYGHQHRFYDGEFYDDGVHYYLTTSMGARGYMVISTWKGGYKVERVEF</sequence>
<protein>
    <submittedName>
        <fullName evidence="2">Metallophosphoesterase</fullName>
    </submittedName>
</protein>
<dbReference type="RefSeq" id="WP_353719775.1">
    <property type="nucleotide sequence ID" value="NZ_CP159289.1"/>
</dbReference>
<dbReference type="Gene3D" id="3.60.21.10">
    <property type="match status" value="1"/>
</dbReference>
<accession>A0AAU8FJA5</accession>
<dbReference type="EMBL" id="CP159289">
    <property type="protein sequence ID" value="XCH24457.1"/>
    <property type="molecule type" value="Genomic_DNA"/>
</dbReference>
<dbReference type="InterPro" id="IPR004843">
    <property type="entry name" value="Calcineurin-like_PHP"/>
</dbReference>
<name>A0AAU8FJA5_9BACT</name>
<evidence type="ECO:0000313" key="2">
    <source>
        <dbReference type="EMBL" id="XCH24457.1"/>
    </source>
</evidence>
<feature type="domain" description="Calcineurin-like phosphoesterase" evidence="1">
    <location>
        <begin position="57"/>
        <end position="227"/>
    </location>
</feature>
<dbReference type="InterPro" id="IPR029052">
    <property type="entry name" value="Metallo-depent_PP-like"/>
</dbReference>
<dbReference type="SUPFAM" id="SSF56300">
    <property type="entry name" value="Metallo-dependent phosphatases"/>
    <property type="match status" value="1"/>
</dbReference>
<dbReference type="PROSITE" id="PS51257">
    <property type="entry name" value="PROKAR_LIPOPROTEIN"/>
    <property type="match status" value="1"/>
</dbReference>